<dbReference type="OrthoDB" id="8197512at2759"/>
<gene>
    <name evidence="1" type="ORF">SPHA_43968</name>
</gene>
<accession>A0A812D148</accession>
<organism evidence="1 2">
    <name type="scientific">Acanthosepion pharaonis</name>
    <name type="common">Pharaoh cuttlefish</name>
    <name type="synonym">Sepia pharaonis</name>
    <dbReference type="NCBI Taxonomy" id="158019"/>
    <lineage>
        <taxon>Eukaryota</taxon>
        <taxon>Metazoa</taxon>
        <taxon>Spiralia</taxon>
        <taxon>Lophotrochozoa</taxon>
        <taxon>Mollusca</taxon>
        <taxon>Cephalopoda</taxon>
        <taxon>Coleoidea</taxon>
        <taxon>Decapodiformes</taxon>
        <taxon>Sepiida</taxon>
        <taxon>Sepiina</taxon>
        <taxon>Sepiidae</taxon>
        <taxon>Acanthosepion</taxon>
    </lineage>
</organism>
<protein>
    <submittedName>
        <fullName evidence="1">Uncharacterized protein</fullName>
    </submittedName>
</protein>
<evidence type="ECO:0000313" key="1">
    <source>
        <dbReference type="EMBL" id="CAE1283254.1"/>
    </source>
</evidence>
<dbReference type="Proteomes" id="UP000597762">
    <property type="component" value="Unassembled WGS sequence"/>
</dbReference>
<sequence>MSPILVSDVVSALASMKESFPGPDGLHLNTLLDRAALKPQQKLNFLKKFLLLRLHHRLVFDHHHRAELVKGDKTIRRAVRRWLRLPADCPNSAIHAPAKYGGLGVASLEQLVFALKAKRPRLFTEGHTEDAPLASIPSGLVEDLLNRLDTRSLKGYDHVPAVNSWLDHAPTTLAGFEFQDAIRVCLGCMGTPARFSRGGRIVDPLCKCGRNAPMSLPHVAQACGLRQKRHDNIVLFVAQSMKKRNLDVIMEPRFNTERGLCKPDLMVRTDRGLIFLDVQVRPDCHM</sequence>
<dbReference type="EMBL" id="CAHIKZ030002225">
    <property type="protein sequence ID" value="CAE1283254.1"/>
    <property type="molecule type" value="Genomic_DNA"/>
</dbReference>
<proteinExistence type="predicted"/>
<keyword evidence="2" id="KW-1185">Reference proteome</keyword>
<evidence type="ECO:0000313" key="2">
    <source>
        <dbReference type="Proteomes" id="UP000597762"/>
    </source>
</evidence>
<comment type="caution">
    <text evidence="1">The sequence shown here is derived from an EMBL/GenBank/DDBJ whole genome shotgun (WGS) entry which is preliminary data.</text>
</comment>
<reference evidence="1" key="1">
    <citation type="submission" date="2021-01" db="EMBL/GenBank/DDBJ databases">
        <authorList>
            <person name="Li R."/>
            <person name="Bekaert M."/>
        </authorList>
    </citation>
    <scope>NUCLEOTIDE SEQUENCE</scope>
    <source>
        <strain evidence="1">Farmed</strain>
    </source>
</reference>
<dbReference type="AlphaFoldDB" id="A0A812D148"/>
<name>A0A812D148_ACAPH</name>